<comment type="caution">
    <text evidence="1">The sequence shown here is derived from an EMBL/GenBank/DDBJ whole genome shotgun (WGS) entry which is preliminary data.</text>
</comment>
<dbReference type="EMBL" id="BANJ01000008">
    <property type="protein sequence ID" value="GAN98659.1"/>
    <property type="molecule type" value="Genomic_DNA"/>
</dbReference>
<dbReference type="AlphaFoldDB" id="A0A0D6Q5D3"/>
<name>A0A0D6Q5D3_KOMXY</name>
<reference evidence="1 2" key="1">
    <citation type="submission" date="2012-11" db="EMBL/GenBank/DDBJ databases">
        <title>Whole genome sequence of Gluconacetobacter xylinus NBRC 13693.</title>
        <authorList>
            <person name="Azuma Y."/>
            <person name="Higashiura N."/>
            <person name="Hirakawa H."/>
            <person name="Matsushita K."/>
        </authorList>
    </citation>
    <scope>NUCLEOTIDE SEQUENCE [LARGE SCALE GENOMIC DNA]</scope>
    <source>
        <strain evidence="1 2">NBRC 13693</strain>
    </source>
</reference>
<organism evidence="1 2">
    <name type="scientific">Komagataeibacter xylinus NBRC 13693</name>
    <dbReference type="NCBI Taxonomy" id="1234668"/>
    <lineage>
        <taxon>Bacteria</taxon>
        <taxon>Pseudomonadati</taxon>
        <taxon>Pseudomonadota</taxon>
        <taxon>Alphaproteobacteria</taxon>
        <taxon>Acetobacterales</taxon>
        <taxon>Acetobacteraceae</taxon>
        <taxon>Komagataeibacter</taxon>
    </lineage>
</organism>
<sequence>MGVARQVKASDLTRIGALTEGWKARLSWGDAICEDMRGEYADDTLRLSWKVETEDKDGHYVVSIPIRISWSPCNYGGQRPWLLCPYCGRRVSALHLSSNARQLACRHCFRMTYATRNTDDQDRLHIKRRKLFRRLGEKGSIDRYTRIPRRPKGMWRSTYDRIKKQIIQTEMDLDDAFMVSSGPLINRILKRYPPA</sequence>
<proteinExistence type="predicted"/>
<evidence type="ECO:0000313" key="1">
    <source>
        <dbReference type="EMBL" id="GAN98659.1"/>
    </source>
</evidence>
<protein>
    <submittedName>
        <fullName evidence="1">Uncharacterized protein</fullName>
    </submittedName>
</protein>
<evidence type="ECO:0000313" key="2">
    <source>
        <dbReference type="Proteomes" id="UP000032683"/>
    </source>
</evidence>
<gene>
    <name evidence="1" type="ORF">Gxy13693_008_033</name>
</gene>
<accession>A0A0D6Q5D3</accession>
<dbReference type="Proteomes" id="UP000032683">
    <property type="component" value="Unassembled WGS sequence"/>
</dbReference>